<proteinExistence type="predicted"/>
<dbReference type="OrthoDB" id="10314605at2759"/>
<evidence type="ECO:0000313" key="2">
    <source>
        <dbReference type="Proteomes" id="UP000237105"/>
    </source>
</evidence>
<evidence type="ECO:0000313" key="1">
    <source>
        <dbReference type="EMBL" id="PON67115.1"/>
    </source>
</evidence>
<dbReference type="EMBL" id="JXTB01000074">
    <property type="protein sequence ID" value="PON67115.1"/>
    <property type="molecule type" value="Genomic_DNA"/>
</dbReference>
<name>A0A2P5D1K6_PARAD</name>
<dbReference type="AlphaFoldDB" id="A0A2P5D1K6"/>
<accession>A0A2P5D1K6</accession>
<comment type="caution">
    <text evidence="1">The sequence shown here is derived from an EMBL/GenBank/DDBJ whole genome shotgun (WGS) entry which is preliminary data.</text>
</comment>
<protein>
    <submittedName>
        <fullName evidence="1">Uncharacterized protein</fullName>
    </submittedName>
</protein>
<organism evidence="1 2">
    <name type="scientific">Parasponia andersonii</name>
    <name type="common">Sponia andersonii</name>
    <dbReference type="NCBI Taxonomy" id="3476"/>
    <lineage>
        <taxon>Eukaryota</taxon>
        <taxon>Viridiplantae</taxon>
        <taxon>Streptophyta</taxon>
        <taxon>Embryophyta</taxon>
        <taxon>Tracheophyta</taxon>
        <taxon>Spermatophyta</taxon>
        <taxon>Magnoliopsida</taxon>
        <taxon>eudicotyledons</taxon>
        <taxon>Gunneridae</taxon>
        <taxon>Pentapetalae</taxon>
        <taxon>rosids</taxon>
        <taxon>fabids</taxon>
        <taxon>Rosales</taxon>
        <taxon>Cannabaceae</taxon>
        <taxon>Parasponia</taxon>
    </lineage>
</organism>
<dbReference type="Proteomes" id="UP000237105">
    <property type="component" value="Unassembled WGS sequence"/>
</dbReference>
<keyword evidence="2" id="KW-1185">Reference proteome</keyword>
<sequence>MEEAVRQVFGRSWLRSASTSRGWSTRLRGSKGEDDEVDILHDDPCLFEVCASLFEVLEGGDDMLTGSSSKITLLFFTELVVFSFPFPEGGDELVETFDLEQRVDGGAHILPLV</sequence>
<gene>
    <name evidence="1" type="ORF">PanWU01x14_105120</name>
</gene>
<reference evidence="2" key="1">
    <citation type="submission" date="2016-06" db="EMBL/GenBank/DDBJ databases">
        <title>Parallel loss of symbiosis genes in relatives of nitrogen-fixing non-legume Parasponia.</title>
        <authorList>
            <person name="Van Velzen R."/>
            <person name="Holmer R."/>
            <person name="Bu F."/>
            <person name="Rutten L."/>
            <person name="Van Zeijl A."/>
            <person name="Liu W."/>
            <person name="Santuari L."/>
            <person name="Cao Q."/>
            <person name="Sharma T."/>
            <person name="Shen D."/>
            <person name="Roswanjaya Y."/>
            <person name="Wardhani T."/>
            <person name="Kalhor M.S."/>
            <person name="Jansen J."/>
            <person name="Van den Hoogen J."/>
            <person name="Gungor B."/>
            <person name="Hartog M."/>
            <person name="Hontelez J."/>
            <person name="Verver J."/>
            <person name="Yang W.-C."/>
            <person name="Schijlen E."/>
            <person name="Repin R."/>
            <person name="Schilthuizen M."/>
            <person name="Schranz E."/>
            <person name="Heidstra R."/>
            <person name="Miyata K."/>
            <person name="Fedorova E."/>
            <person name="Kohlen W."/>
            <person name="Bisseling T."/>
            <person name="Smit S."/>
            <person name="Geurts R."/>
        </authorList>
    </citation>
    <scope>NUCLEOTIDE SEQUENCE [LARGE SCALE GENOMIC DNA]</scope>
    <source>
        <strain evidence="2">cv. WU1-14</strain>
    </source>
</reference>